<keyword evidence="5" id="KW-1185">Reference proteome</keyword>
<reference evidence="4 5" key="1">
    <citation type="submission" date="2018-09" db="EMBL/GenBank/DDBJ databases">
        <title>Marinorhizobium profundi gen. nov., sp. nov., isolated from a deep-sea sediment sample from the New Britain Trench and proposal of Marinorhizobiaceae fam. nov. in the order Rhizobiales of the class Alphaproteobacteria.</title>
        <authorList>
            <person name="Cao J."/>
        </authorList>
    </citation>
    <scope>NUCLEOTIDE SEQUENCE [LARGE SCALE GENOMIC DNA]</scope>
    <source>
        <strain evidence="4 5">WS11</strain>
    </source>
</reference>
<feature type="signal peptide" evidence="1">
    <location>
        <begin position="1"/>
        <end position="28"/>
    </location>
</feature>
<dbReference type="SUPFAM" id="SSF53955">
    <property type="entry name" value="Lysozyme-like"/>
    <property type="match status" value="1"/>
</dbReference>
<dbReference type="PANTHER" id="PTHR30163">
    <property type="entry name" value="MEMBRANE-BOUND LYTIC MUREIN TRANSGLYCOSYLASE B"/>
    <property type="match status" value="1"/>
</dbReference>
<dbReference type="AlphaFoldDB" id="A0A3Q8XSR1"/>
<dbReference type="Gene3D" id="1.10.101.10">
    <property type="entry name" value="PGBD-like superfamily/PGBD"/>
    <property type="match status" value="1"/>
</dbReference>
<dbReference type="NCBIfam" id="TIGR02283">
    <property type="entry name" value="MltB_2"/>
    <property type="match status" value="1"/>
</dbReference>
<name>A0A3Q8XSR1_9HYPH</name>
<dbReference type="Pfam" id="PF01471">
    <property type="entry name" value="PG_binding_1"/>
    <property type="match status" value="1"/>
</dbReference>
<dbReference type="InterPro" id="IPR036365">
    <property type="entry name" value="PGBD-like_sf"/>
</dbReference>
<dbReference type="EMBL" id="CP032509">
    <property type="protein sequence ID" value="AZN73201.1"/>
    <property type="molecule type" value="Genomic_DNA"/>
</dbReference>
<dbReference type="OrthoDB" id="9808544at2"/>
<evidence type="ECO:0000259" key="3">
    <source>
        <dbReference type="Pfam" id="PF13406"/>
    </source>
</evidence>
<dbReference type="InterPro" id="IPR036366">
    <property type="entry name" value="PGBDSf"/>
</dbReference>
<evidence type="ECO:0000313" key="5">
    <source>
        <dbReference type="Proteomes" id="UP000268192"/>
    </source>
</evidence>
<dbReference type="Pfam" id="PF13406">
    <property type="entry name" value="SLT_2"/>
    <property type="match status" value="1"/>
</dbReference>
<dbReference type="GO" id="GO:0009253">
    <property type="term" value="P:peptidoglycan catabolic process"/>
    <property type="evidence" value="ECO:0007669"/>
    <property type="project" value="TreeGrafter"/>
</dbReference>
<evidence type="ECO:0000256" key="1">
    <source>
        <dbReference type="SAM" id="SignalP"/>
    </source>
</evidence>
<dbReference type="KEGG" id="abaw:D5400_19605"/>
<dbReference type="PANTHER" id="PTHR30163:SF8">
    <property type="entry name" value="LYTIC MUREIN TRANSGLYCOSYLASE"/>
    <property type="match status" value="1"/>
</dbReference>
<dbReference type="InterPro" id="IPR011970">
    <property type="entry name" value="MltB_2"/>
</dbReference>
<dbReference type="Gene3D" id="1.10.8.350">
    <property type="entry name" value="Bacterial muramidase"/>
    <property type="match status" value="1"/>
</dbReference>
<keyword evidence="1" id="KW-0732">Signal</keyword>
<dbReference type="InterPro" id="IPR031304">
    <property type="entry name" value="SLT_2"/>
</dbReference>
<proteinExistence type="predicted"/>
<dbReference type="CDD" id="cd13399">
    <property type="entry name" value="Slt35-like"/>
    <property type="match status" value="1"/>
</dbReference>
<gene>
    <name evidence="4" type="ORF">D5400_19605</name>
</gene>
<evidence type="ECO:0000313" key="4">
    <source>
        <dbReference type="EMBL" id="AZN73201.1"/>
    </source>
</evidence>
<dbReference type="Gene3D" id="1.10.530.10">
    <property type="match status" value="1"/>
</dbReference>
<accession>A0A3Q8XSR1</accession>
<feature type="chain" id="PRO_5018716173" evidence="1">
    <location>
        <begin position="29"/>
        <end position="404"/>
    </location>
</feature>
<dbReference type="InterPro" id="IPR002477">
    <property type="entry name" value="Peptidoglycan-bd-like"/>
</dbReference>
<dbReference type="InterPro" id="IPR043426">
    <property type="entry name" value="MltB-like"/>
</dbReference>
<dbReference type="FunFam" id="1.10.8.350:FF:000001">
    <property type="entry name" value="Lytic murein transglycosylase B"/>
    <property type="match status" value="1"/>
</dbReference>
<sequence length="404" mass="44893">MKRILRQTSACLALTLALGVMSPEVARADAGFQQWIRDFASVAQQNGVSRATYDHAFEGVTIPDPEVLQKAAYQPEFRSEIWDYLDSRVNPFTVRKGQEMAQRHAQTLARIEQRFGIDRSVLLAIWSMESNYGDVLERPERLHYVPQALATLAYKDSRRAKFGRTQLLAALKILETGDIRREQLSGSWAGAMGHTQFIPTSYQAYAVDFDGNGRRDIWTSVPDALATAANLLSSNGWQTGKTWGYEAVAPGNGGSYNGQTKTLAEWERLGFRRPNGQGFPRGEDRAELKMPAGTNGPAFLMVRNFFIIKRYNNSDSYALAVGLLADQIAGHGGMSQRWPRPAGTLSMEEKFELQTRLKSLGYYGGEIDGNLGSGSQEAIRQFQSRVGLDADGQPSSNVLQRLRQ</sequence>
<dbReference type="GO" id="GO:0008933">
    <property type="term" value="F:peptidoglycan lytic transglycosylase activity"/>
    <property type="evidence" value="ECO:0007669"/>
    <property type="project" value="TreeGrafter"/>
</dbReference>
<organism evidence="4 5">
    <name type="scientific">Georhizobium profundi</name>
    <dbReference type="NCBI Taxonomy" id="2341112"/>
    <lineage>
        <taxon>Bacteria</taxon>
        <taxon>Pseudomonadati</taxon>
        <taxon>Pseudomonadota</taxon>
        <taxon>Alphaproteobacteria</taxon>
        <taxon>Hyphomicrobiales</taxon>
        <taxon>Rhizobiaceae</taxon>
        <taxon>Georhizobium</taxon>
    </lineage>
</organism>
<feature type="domain" description="Transglycosylase SLT" evidence="3">
    <location>
        <begin position="32"/>
        <end position="326"/>
    </location>
</feature>
<feature type="domain" description="Peptidoglycan binding-like" evidence="2">
    <location>
        <begin position="352"/>
        <end position="402"/>
    </location>
</feature>
<protein>
    <submittedName>
        <fullName evidence="4">Lytic murein transglycosylase</fullName>
    </submittedName>
</protein>
<dbReference type="Proteomes" id="UP000268192">
    <property type="component" value="Chromosome"/>
</dbReference>
<evidence type="ECO:0000259" key="2">
    <source>
        <dbReference type="Pfam" id="PF01471"/>
    </source>
</evidence>
<dbReference type="InterPro" id="IPR023346">
    <property type="entry name" value="Lysozyme-like_dom_sf"/>
</dbReference>
<dbReference type="SUPFAM" id="SSF47090">
    <property type="entry name" value="PGBD-like"/>
    <property type="match status" value="1"/>
</dbReference>
<dbReference type="RefSeq" id="WP_126011875.1">
    <property type="nucleotide sequence ID" value="NZ_CP032509.1"/>
</dbReference>